<evidence type="ECO:0000256" key="3">
    <source>
        <dbReference type="ARBA" id="ARBA00022692"/>
    </source>
</evidence>
<name>A0ABN8MDJ6_9CNID</name>
<keyword evidence="10" id="KW-1185">Reference proteome</keyword>
<feature type="transmembrane region" description="Helical" evidence="7">
    <location>
        <begin position="157"/>
        <end position="182"/>
    </location>
</feature>
<feature type="domain" description="G-protein coupled receptors family 1 profile" evidence="8">
    <location>
        <begin position="310"/>
        <end position="551"/>
    </location>
</feature>
<comment type="caution">
    <text evidence="9">The sequence shown here is derived from an EMBL/GenBank/DDBJ whole genome shotgun (WGS) entry which is preliminary data.</text>
</comment>
<feature type="transmembrane region" description="Helical" evidence="7">
    <location>
        <begin position="371"/>
        <end position="389"/>
    </location>
</feature>
<dbReference type="SUPFAM" id="SSF81321">
    <property type="entry name" value="Family A G protein-coupled receptor-like"/>
    <property type="match status" value="3"/>
</dbReference>
<evidence type="ECO:0000256" key="4">
    <source>
        <dbReference type="ARBA" id="ARBA00022989"/>
    </source>
</evidence>
<feature type="transmembrane region" description="Helical" evidence="7">
    <location>
        <begin position="432"/>
        <end position="455"/>
    </location>
</feature>
<comment type="subcellular location">
    <subcellularLocation>
        <location evidence="1">Cell membrane</location>
        <topology evidence="1">Multi-pass membrane protein</topology>
    </subcellularLocation>
</comment>
<feature type="transmembrane region" description="Helical" evidence="7">
    <location>
        <begin position="594"/>
        <end position="618"/>
    </location>
</feature>
<keyword evidence="5 7" id="KW-0472">Membrane</keyword>
<evidence type="ECO:0000313" key="9">
    <source>
        <dbReference type="EMBL" id="CAH3025170.1"/>
    </source>
</evidence>
<feature type="transmembrane region" description="Helical" evidence="7">
    <location>
        <begin position="92"/>
        <end position="110"/>
    </location>
</feature>
<keyword evidence="6" id="KW-0675">Receptor</keyword>
<keyword evidence="4 7" id="KW-1133">Transmembrane helix</keyword>
<dbReference type="PROSITE" id="PS50262">
    <property type="entry name" value="G_PROTEIN_RECEP_F1_2"/>
    <property type="match status" value="3"/>
</dbReference>
<feature type="non-terminal residue" evidence="9">
    <location>
        <position position="1"/>
    </location>
</feature>
<dbReference type="InterPro" id="IPR017452">
    <property type="entry name" value="GPCR_Rhodpsn_7TM"/>
</dbReference>
<feature type="non-terminal residue" evidence="9">
    <location>
        <position position="902"/>
    </location>
</feature>
<feature type="transmembrane region" description="Helical" evidence="7">
    <location>
        <begin position="795"/>
        <end position="817"/>
    </location>
</feature>
<keyword evidence="6" id="KW-0297">G-protein coupled receptor</keyword>
<organism evidence="9 10">
    <name type="scientific">Porites evermanni</name>
    <dbReference type="NCBI Taxonomy" id="104178"/>
    <lineage>
        <taxon>Eukaryota</taxon>
        <taxon>Metazoa</taxon>
        <taxon>Cnidaria</taxon>
        <taxon>Anthozoa</taxon>
        <taxon>Hexacorallia</taxon>
        <taxon>Scleractinia</taxon>
        <taxon>Fungiina</taxon>
        <taxon>Poritidae</taxon>
        <taxon>Porites</taxon>
    </lineage>
</organism>
<dbReference type="EMBL" id="CALNXI010000339">
    <property type="protein sequence ID" value="CAH3025170.1"/>
    <property type="molecule type" value="Genomic_DNA"/>
</dbReference>
<feature type="transmembrane region" description="Helical" evidence="7">
    <location>
        <begin position="131"/>
        <end position="151"/>
    </location>
</feature>
<dbReference type="InterPro" id="IPR000276">
    <property type="entry name" value="GPCR_Rhodpsn"/>
</dbReference>
<protein>
    <recommendedName>
        <fullName evidence="8">G-protein coupled receptors family 1 profile domain-containing protein</fullName>
    </recommendedName>
</protein>
<feature type="transmembrane region" description="Helical" evidence="7">
    <location>
        <begin position="498"/>
        <end position="516"/>
    </location>
</feature>
<keyword evidence="6" id="KW-0807">Transducer</keyword>
<comment type="similarity">
    <text evidence="6">Belongs to the G-protein coupled receptor 1 family.</text>
</comment>
<dbReference type="CDD" id="cd00637">
    <property type="entry name" value="7tm_classA_rhodopsin-like"/>
    <property type="match status" value="3"/>
</dbReference>
<evidence type="ECO:0000256" key="2">
    <source>
        <dbReference type="ARBA" id="ARBA00022475"/>
    </source>
</evidence>
<feature type="domain" description="G-protein coupled receptors family 1 profile" evidence="8">
    <location>
        <begin position="31"/>
        <end position="268"/>
    </location>
</feature>
<feature type="transmembrane region" description="Helical" evidence="7">
    <location>
        <begin position="410"/>
        <end position="426"/>
    </location>
</feature>
<feature type="transmembrane region" description="Helical" evidence="7">
    <location>
        <begin position="297"/>
        <end position="318"/>
    </location>
</feature>
<accession>A0ABN8MDJ6</accession>
<evidence type="ECO:0000256" key="5">
    <source>
        <dbReference type="ARBA" id="ARBA00023136"/>
    </source>
</evidence>
<reference evidence="9 10" key="1">
    <citation type="submission" date="2022-05" db="EMBL/GenBank/DDBJ databases">
        <authorList>
            <consortium name="Genoscope - CEA"/>
            <person name="William W."/>
        </authorList>
    </citation>
    <scope>NUCLEOTIDE SEQUENCE [LARGE SCALE GENOMIC DNA]</scope>
</reference>
<keyword evidence="3 6" id="KW-0812">Transmembrane</keyword>
<feature type="transmembrane region" description="Helical" evidence="7">
    <location>
        <begin position="829"/>
        <end position="849"/>
    </location>
</feature>
<sequence length="902" mass="101040">CKSKTIPEETAILDISTAIVNITAILPAILGNILILLAIRKTSSIAIPTKVLLGSLAFTDLGVGLLAQPLYAVKTLSSDVLTRCVSGVLFDILSGHLSITSFFSVMFISLDRFMALHFKLRYRTVVTLKRCLFIAILVRLVALPWGLTFIWMHKVYFLLILTILPICLVISSLSFIKIYFILRRKQKCFKNPAQHKSLRRVDALTVSRYRESVNSMFIIFCALLVAYIPAWIVVLVRIIYGRTQYLDKATTATLTIVLLNSTNERAATVCLGSDSTHNPDISNTEKPTTDVEHISTAALNLFFSVSAIICNTLVLVAIRRTSSLWLPTKILLSSLAFADVCVGILVQPFFAMKILLGNNLARCVVGVLFDFLSGHLSLVSFTTMMLISIDKCMAAQLKMRYRIVVTTKRSLIAVTLIWVFAVPWAISFFLSLQVYCIFIVIVVPVCFSITSAAFAKIQFVLRRQGTQYSVAASYNTSTLHHIKRCASMSRYRSSVRSMVYVYFAQVIAYCPAWLVMLTRVLSGTNPAAIRVATDLTLTFVFINSTVNPLLYLWRIKELRASAAEAISCCIFKPGRETHSICDFYVLTERDTTDKIIACLNLAFSIPAIMGNLLILFAIRRTSSMGLPSKVLLGSLAFSDFCVGLIVHPSFALYKVLTHNLARCIIGLVYDFTSGQLSLASLLTMVFISLDKFMALHLKMRYRTVVTSKRSIALVAITWTLSLPWSASYLFTPRLYFVLVLIIIPFSFLVTSIVFAKIYSTLRRQQDRLSVQSRETRSPASLLAVSRYKKSVTNMLYVYCALLAAYLPTWIVLLIRIIDGKTTKMLQHASELALVIVLINSTVNPGLYLWRIKELRRASFDLLRRIFSTRREMIVNGSSKSSRVSEGFSTEPKIQLIEIGLEN</sequence>
<dbReference type="PROSITE" id="PS00237">
    <property type="entry name" value="G_PROTEIN_RECEP_F1_1"/>
    <property type="match status" value="1"/>
</dbReference>
<feature type="transmembrane region" description="Helical" evidence="7">
    <location>
        <begin position="664"/>
        <end position="689"/>
    </location>
</feature>
<keyword evidence="2" id="KW-1003">Cell membrane</keyword>
<evidence type="ECO:0000259" key="8">
    <source>
        <dbReference type="PROSITE" id="PS50262"/>
    </source>
</evidence>
<evidence type="ECO:0000256" key="7">
    <source>
        <dbReference type="SAM" id="Phobius"/>
    </source>
</evidence>
<feature type="transmembrane region" description="Helical" evidence="7">
    <location>
        <begin position="18"/>
        <end position="39"/>
    </location>
</feature>
<dbReference type="Gene3D" id="1.20.1070.10">
    <property type="entry name" value="Rhodopsin 7-helix transmembrane proteins"/>
    <property type="match status" value="3"/>
</dbReference>
<feature type="transmembrane region" description="Helical" evidence="7">
    <location>
        <begin position="630"/>
        <end position="652"/>
    </location>
</feature>
<feature type="domain" description="G-protein coupled receptors family 1 profile" evidence="8">
    <location>
        <begin position="610"/>
        <end position="847"/>
    </location>
</feature>
<evidence type="ECO:0000256" key="1">
    <source>
        <dbReference type="ARBA" id="ARBA00004651"/>
    </source>
</evidence>
<feature type="transmembrane region" description="Helical" evidence="7">
    <location>
        <begin position="330"/>
        <end position="351"/>
    </location>
</feature>
<dbReference type="Pfam" id="PF00001">
    <property type="entry name" value="7tm_1"/>
    <property type="match status" value="3"/>
</dbReference>
<feature type="transmembrane region" description="Helical" evidence="7">
    <location>
        <begin position="217"/>
        <end position="240"/>
    </location>
</feature>
<dbReference type="Proteomes" id="UP001159427">
    <property type="component" value="Unassembled WGS sequence"/>
</dbReference>
<proteinExistence type="inferred from homology"/>
<evidence type="ECO:0000313" key="10">
    <source>
        <dbReference type="Proteomes" id="UP001159427"/>
    </source>
</evidence>
<feature type="transmembrane region" description="Helical" evidence="7">
    <location>
        <begin position="51"/>
        <end position="72"/>
    </location>
</feature>
<gene>
    <name evidence="9" type="ORF">PEVE_00025205</name>
</gene>
<evidence type="ECO:0000256" key="6">
    <source>
        <dbReference type="RuleBase" id="RU000688"/>
    </source>
</evidence>
<dbReference type="PRINTS" id="PR00237">
    <property type="entry name" value="GPCRRHODOPSN"/>
</dbReference>
<feature type="transmembrane region" description="Helical" evidence="7">
    <location>
        <begin position="710"/>
        <end position="730"/>
    </location>
</feature>
<dbReference type="PANTHER" id="PTHR22750">
    <property type="entry name" value="G-PROTEIN COUPLED RECEPTOR"/>
    <property type="match status" value="1"/>
</dbReference>
<feature type="transmembrane region" description="Helical" evidence="7">
    <location>
        <begin position="736"/>
        <end position="758"/>
    </location>
</feature>